<dbReference type="RefSeq" id="WP_049994354.1">
    <property type="nucleotide sequence ID" value="NZ_CP031310.1"/>
</dbReference>
<dbReference type="Gene3D" id="3.50.50.60">
    <property type="entry name" value="FAD/NAD(P)-binding domain"/>
    <property type="match status" value="1"/>
</dbReference>
<keyword evidence="2" id="KW-0560">Oxidoreductase</keyword>
<dbReference type="GeneID" id="39848748"/>
<keyword evidence="5" id="KW-1185">Reference proteome</keyword>
<feature type="domain" description="FAD/NAD(P)-binding" evidence="3">
    <location>
        <begin position="9"/>
        <end position="114"/>
    </location>
</feature>
<dbReference type="AlphaFoldDB" id="A0A4D6HDJ4"/>
<evidence type="ECO:0000313" key="4">
    <source>
        <dbReference type="EMBL" id="QCC52043.1"/>
    </source>
</evidence>
<gene>
    <name evidence="4" type="ORF">DV733_12770</name>
</gene>
<evidence type="ECO:0000256" key="2">
    <source>
        <dbReference type="ARBA" id="ARBA00023002"/>
    </source>
</evidence>
<protein>
    <submittedName>
        <fullName evidence="4">FAD-binding protein</fullName>
    </submittedName>
</protein>
<dbReference type="InterPro" id="IPR036188">
    <property type="entry name" value="FAD/NAD-bd_sf"/>
</dbReference>
<organism evidence="4 5">
    <name type="scientific">Halapricum salinum</name>
    <dbReference type="NCBI Taxonomy" id="1457250"/>
    <lineage>
        <taxon>Archaea</taxon>
        <taxon>Methanobacteriati</taxon>
        <taxon>Methanobacteriota</taxon>
        <taxon>Stenosarchaea group</taxon>
        <taxon>Halobacteria</taxon>
        <taxon>Halobacteriales</taxon>
        <taxon>Haloarculaceae</taxon>
        <taxon>Halapricum</taxon>
    </lineage>
</organism>
<accession>A0A4D6HDJ4</accession>
<dbReference type="STRING" id="1457250.GCA_000755225_00332"/>
<reference evidence="4 5" key="1">
    <citation type="journal article" date="2019" name="Nat. Commun.">
        <title>A new type of DNA phosphorothioation-based antiviral system in archaea.</title>
        <authorList>
            <person name="Xiong L."/>
            <person name="Liu S."/>
            <person name="Chen S."/>
            <person name="Xiao Y."/>
            <person name="Zhu B."/>
            <person name="Gao Y."/>
            <person name="Zhang Y."/>
            <person name="Chen B."/>
            <person name="Luo J."/>
            <person name="Deng Z."/>
            <person name="Chen X."/>
            <person name="Wang L."/>
            <person name="Chen S."/>
        </authorList>
    </citation>
    <scope>NUCLEOTIDE SEQUENCE [LARGE SCALE GENOMIC DNA]</scope>
    <source>
        <strain evidence="4 5">CBA1105</strain>
    </source>
</reference>
<dbReference type="Pfam" id="PF07992">
    <property type="entry name" value="Pyr_redox_2"/>
    <property type="match status" value="1"/>
</dbReference>
<dbReference type="InterPro" id="IPR050097">
    <property type="entry name" value="Ferredoxin-NADP_redctase_2"/>
</dbReference>
<evidence type="ECO:0000259" key="3">
    <source>
        <dbReference type="Pfam" id="PF07992"/>
    </source>
</evidence>
<sequence>MSDDPEHVDVVIVGGGPAGASAAVFTARYGLDTLVFDRGNAALDRCGYLENYLGFPAGVEIETFQKLIAAHVREAGAERREELVESVTRVDGDASFRIETQQGTTVGAEVVVAAAWYDGSYLWGLDEPSMFEEHEHHGDLEERFDPDYADSDGRTPIDGLYVASPAGARSAQAIVAAGNGAHVARTLIEDRRRERGLSGEVAPEYDWVRPESEYAGEWADRERWVEWFDTEIDSEELSEEHLAELRETYVDRAFETRVTESEVDERAARGRERLVEVVGAEALLDAMDEETIREYVDERTAEEAPVADGE</sequence>
<dbReference type="GO" id="GO:0016491">
    <property type="term" value="F:oxidoreductase activity"/>
    <property type="evidence" value="ECO:0007669"/>
    <property type="project" value="UniProtKB-KW"/>
</dbReference>
<dbReference type="Proteomes" id="UP000296706">
    <property type="component" value="Chromosome"/>
</dbReference>
<dbReference type="PANTHER" id="PTHR48105">
    <property type="entry name" value="THIOREDOXIN REDUCTASE 1-RELATED-RELATED"/>
    <property type="match status" value="1"/>
</dbReference>
<dbReference type="OrthoDB" id="214187at2157"/>
<dbReference type="PRINTS" id="PR00469">
    <property type="entry name" value="PNDRDTASEII"/>
</dbReference>
<name>A0A4D6HDJ4_9EURY</name>
<dbReference type="EMBL" id="CP031310">
    <property type="protein sequence ID" value="QCC52043.1"/>
    <property type="molecule type" value="Genomic_DNA"/>
</dbReference>
<evidence type="ECO:0000256" key="1">
    <source>
        <dbReference type="ARBA" id="ARBA00022630"/>
    </source>
</evidence>
<dbReference type="KEGG" id="hsn:DV733_12770"/>
<evidence type="ECO:0000313" key="5">
    <source>
        <dbReference type="Proteomes" id="UP000296706"/>
    </source>
</evidence>
<dbReference type="SUPFAM" id="SSF51905">
    <property type="entry name" value="FAD/NAD(P)-binding domain"/>
    <property type="match status" value="1"/>
</dbReference>
<proteinExistence type="predicted"/>
<keyword evidence="1" id="KW-0285">Flavoprotein</keyword>
<dbReference type="InterPro" id="IPR023753">
    <property type="entry name" value="FAD/NAD-binding_dom"/>
</dbReference>